<dbReference type="Proteomes" id="UP000179118">
    <property type="component" value="Unassembled WGS sequence"/>
</dbReference>
<name>A0A1G2S666_9BACT</name>
<proteinExistence type="predicted"/>
<dbReference type="AlphaFoldDB" id="A0A1G2S666"/>
<evidence type="ECO:0000313" key="2">
    <source>
        <dbReference type="EMBL" id="OHA80590.1"/>
    </source>
</evidence>
<organism evidence="2 3">
    <name type="scientific">Candidatus Yonathbacteria bacterium RIFCSPHIGHO2_02_FULL_44_14</name>
    <dbReference type="NCBI Taxonomy" id="1802724"/>
    <lineage>
        <taxon>Bacteria</taxon>
        <taxon>Candidatus Yonathiibacteriota</taxon>
    </lineage>
</organism>
<keyword evidence="1" id="KW-0472">Membrane</keyword>
<accession>A0A1G2S666</accession>
<keyword evidence="1" id="KW-0812">Transmembrane</keyword>
<feature type="transmembrane region" description="Helical" evidence="1">
    <location>
        <begin position="12"/>
        <end position="28"/>
    </location>
</feature>
<dbReference type="EMBL" id="MHUT01000018">
    <property type="protein sequence ID" value="OHA80590.1"/>
    <property type="molecule type" value="Genomic_DNA"/>
</dbReference>
<sequence length="312" mass="32210">MKIFFIYQLRNILTVAVVGAVVFAGYITDPNFFETPKAEAVSVSGPVSGWAWSETIGWVSFSCTNDSSCGTSNYGVSVSAATGDFSGYAWSENIGWINLAPLSGYPSVPNHGARLEADDTVTGWARACAGTVNGDCTGASRTDGWNGWIKLSKDTSDSGASYGVTVAPATGVFSSYAWGSDVVGWIDFAPISAGANGVHLPIPTVTVLIVPAATTIQTGTGTTLSWTTTPPTACIASGSWSGAKASSGTNVPTGNLSLAGTYSYRLDCGVGFDSKNVVVEDPAPVCVINSVCDAGETVLNCPTDCRAKVKQF</sequence>
<evidence type="ECO:0000256" key="1">
    <source>
        <dbReference type="SAM" id="Phobius"/>
    </source>
</evidence>
<evidence type="ECO:0000313" key="3">
    <source>
        <dbReference type="Proteomes" id="UP000179118"/>
    </source>
</evidence>
<protein>
    <submittedName>
        <fullName evidence="2">Uncharacterized protein</fullName>
    </submittedName>
</protein>
<comment type="caution">
    <text evidence="2">The sequence shown here is derived from an EMBL/GenBank/DDBJ whole genome shotgun (WGS) entry which is preliminary data.</text>
</comment>
<keyword evidence="1" id="KW-1133">Transmembrane helix</keyword>
<gene>
    <name evidence="2" type="ORF">A3D51_00750</name>
</gene>
<reference evidence="2 3" key="1">
    <citation type="journal article" date="2016" name="Nat. Commun.">
        <title>Thousands of microbial genomes shed light on interconnected biogeochemical processes in an aquifer system.</title>
        <authorList>
            <person name="Anantharaman K."/>
            <person name="Brown C.T."/>
            <person name="Hug L.A."/>
            <person name="Sharon I."/>
            <person name="Castelle C.J."/>
            <person name="Probst A.J."/>
            <person name="Thomas B.C."/>
            <person name="Singh A."/>
            <person name="Wilkins M.J."/>
            <person name="Karaoz U."/>
            <person name="Brodie E.L."/>
            <person name="Williams K.H."/>
            <person name="Hubbard S.S."/>
            <person name="Banfield J.F."/>
        </authorList>
    </citation>
    <scope>NUCLEOTIDE SEQUENCE [LARGE SCALE GENOMIC DNA]</scope>
</reference>